<evidence type="ECO:0000313" key="3">
    <source>
        <dbReference type="Proteomes" id="UP001596425"/>
    </source>
</evidence>
<dbReference type="InterPro" id="IPR036291">
    <property type="entry name" value="NAD(P)-bd_dom_sf"/>
</dbReference>
<sequence>MNSDNFPQGAALIYGGSGGLGAACAERIAAYGGDLAITYRGNRDRAETAAAEIEALGRRCSVHQADLSRAESVTEAFDAAVAAHGRVHTVVVAAGSDISQPYLAETSEEQWQQVIDNDLNGFFRIARKAIPHMREQGGGSFVHISSAALLRTAPKDVLSAAPKAGIDALIKYIAKEEGIHNIRANSVAIGVIEAGIFLRLEKEGVFDQRWKEAVKGGLCLKRFGKARDVGEAAAYFASNRANYVTGQLISVDGGYSV</sequence>
<dbReference type="GO" id="GO:0016491">
    <property type="term" value="F:oxidoreductase activity"/>
    <property type="evidence" value="ECO:0007669"/>
    <property type="project" value="UniProtKB-KW"/>
</dbReference>
<accession>A0ABW1YNJ3</accession>
<evidence type="ECO:0000256" key="1">
    <source>
        <dbReference type="ARBA" id="ARBA00006484"/>
    </source>
</evidence>
<evidence type="ECO:0000313" key="2">
    <source>
        <dbReference type="EMBL" id="MFC6634339.1"/>
    </source>
</evidence>
<dbReference type="RefSeq" id="WP_193193135.1">
    <property type="nucleotide sequence ID" value="NZ_JACZFR010000039.1"/>
</dbReference>
<dbReference type="PANTHER" id="PTHR42879">
    <property type="entry name" value="3-OXOACYL-(ACYL-CARRIER-PROTEIN) REDUCTASE"/>
    <property type="match status" value="1"/>
</dbReference>
<organism evidence="2 3">
    <name type="scientific">Microbulbifer taiwanensis</name>
    <dbReference type="NCBI Taxonomy" id="986746"/>
    <lineage>
        <taxon>Bacteria</taxon>
        <taxon>Pseudomonadati</taxon>
        <taxon>Pseudomonadota</taxon>
        <taxon>Gammaproteobacteria</taxon>
        <taxon>Cellvibrionales</taxon>
        <taxon>Microbulbiferaceae</taxon>
        <taxon>Microbulbifer</taxon>
    </lineage>
</organism>
<dbReference type="EMBL" id="JBHSVR010000001">
    <property type="protein sequence ID" value="MFC6634339.1"/>
    <property type="molecule type" value="Genomic_DNA"/>
</dbReference>
<dbReference type="PANTHER" id="PTHR42879:SF2">
    <property type="entry name" value="3-OXOACYL-[ACYL-CARRIER-PROTEIN] REDUCTASE FABG"/>
    <property type="match status" value="1"/>
</dbReference>
<name>A0ABW1YNJ3_9GAMM</name>
<gene>
    <name evidence="2" type="ORF">ACFQBM_13645</name>
</gene>
<keyword evidence="2" id="KW-0560">Oxidoreductase</keyword>
<dbReference type="PRINTS" id="PR00081">
    <property type="entry name" value="GDHRDH"/>
</dbReference>
<proteinExistence type="inferred from homology"/>
<protein>
    <submittedName>
        <fullName evidence="2">SDR family NAD(P)-dependent oxidoreductase</fullName>
        <ecNumber evidence="2">1.1.1.-</ecNumber>
    </submittedName>
</protein>
<dbReference type="Pfam" id="PF13561">
    <property type="entry name" value="adh_short_C2"/>
    <property type="match status" value="1"/>
</dbReference>
<dbReference type="InterPro" id="IPR002347">
    <property type="entry name" value="SDR_fam"/>
</dbReference>
<keyword evidence="3" id="KW-1185">Reference proteome</keyword>
<comment type="caution">
    <text evidence="2">The sequence shown here is derived from an EMBL/GenBank/DDBJ whole genome shotgun (WGS) entry which is preliminary data.</text>
</comment>
<dbReference type="Gene3D" id="3.40.50.720">
    <property type="entry name" value="NAD(P)-binding Rossmann-like Domain"/>
    <property type="match status" value="1"/>
</dbReference>
<comment type="similarity">
    <text evidence="1">Belongs to the short-chain dehydrogenases/reductases (SDR) family.</text>
</comment>
<reference evidence="3" key="1">
    <citation type="journal article" date="2019" name="Int. J. Syst. Evol. Microbiol.">
        <title>The Global Catalogue of Microorganisms (GCM) 10K type strain sequencing project: providing services to taxonomists for standard genome sequencing and annotation.</title>
        <authorList>
            <consortium name="The Broad Institute Genomics Platform"/>
            <consortium name="The Broad Institute Genome Sequencing Center for Infectious Disease"/>
            <person name="Wu L."/>
            <person name="Ma J."/>
        </authorList>
    </citation>
    <scope>NUCLEOTIDE SEQUENCE [LARGE SCALE GENOMIC DNA]</scope>
    <source>
        <strain evidence="3">CGMCC 1.13718</strain>
    </source>
</reference>
<dbReference type="Proteomes" id="UP001596425">
    <property type="component" value="Unassembled WGS sequence"/>
</dbReference>
<dbReference type="CDD" id="cd05233">
    <property type="entry name" value="SDR_c"/>
    <property type="match status" value="1"/>
</dbReference>
<dbReference type="SUPFAM" id="SSF51735">
    <property type="entry name" value="NAD(P)-binding Rossmann-fold domains"/>
    <property type="match status" value="1"/>
</dbReference>
<dbReference type="InterPro" id="IPR050259">
    <property type="entry name" value="SDR"/>
</dbReference>
<dbReference type="EC" id="1.1.1.-" evidence="2"/>